<keyword evidence="1" id="KW-0472">Membrane</keyword>
<gene>
    <name evidence="2" type="ORF">SAMN06265340_10542</name>
</gene>
<dbReference type="AlphaFoldDB" id="A0A238YVU7"/>
<accession>A0A238YVU7</accession>
<dbReference type="Proteomes" id="UP000198405">
    <property type="component" value="Unassembled WGS sequence"/>
</dbReference>
<reference evidence="3" key="1">
    <citation type="submission" date="2017-06" db="EMBL/GenBank/DDBJ databases">
        <authorList>
            <person name="Varghese N."/>
            <person name="Submissions S."/>
        </authorList>
    </citation>
    <scope>NUCLEOTIDE SEQUENCE [LARGE SCALE GENOMIC DNA]</scope>
    <source>
        <strain evidence="3">DSM 15668</strain>
    </source>
</reference>
<keyword evidence="1" id="KW-1133">Transmembrane helix</keyword>
<sequence>MIPVIFKWFVILMVIFATFLLVLMAVGTTVRGMRERKKTKERKNSCTQK</sequence>
<keyword evidence="1" id="KW-0812">Transmembrane</keyword>
<organism evidence="2 3">
    <name type="scientific">Desulfurobacterium atlanticum</name>
    <dbReference type="NCBI Taxonomy" id="240169"/>
    <lineage>
        <taxon>Bacteria</taxon>
        <taxon>Pseudomonadati</taxon>
        <taxon>Aquificota</taxon>
        <taxon>Aquificia</taxon>
        <taxon>Desulfurobacteriales</taxon>
        <taxon>Desulfurobacteriaceae</taxon>
        <taxon>Desulfurobacterium</taxon>
    </lineage>
</organism>
<evidence type="ECO:0000256" key="1">
    <source>
        <dbReference type="SAM" id="Phobius"/>
    </source>
</evidence>
<keyword evidence="3" id="KW-1185">Reference proteome</keyword>
<name>A0A238YVU7_9BACT</name>
<evidence type="ECO:0000313" key="3">
    <source>
        <dbReference type="Proteomes" id="UP000198405"/>
    </source>
</evidence>
<evidence type="ECO:0000313" key="2">
    <source>
        <dbReference type="EMBL" id="SNR75170.1"/>
    </source>
</evidence>
<protein>
    <submittedName>
        <fullName evidence="2">Uncharacterized protein</fullName>
    </submittedName>
</protein>
<feature type="transmembrane region" description="Helical" evidence="1">
    <location>
        <begin position="6"/>
        <end position="30"/>
    </location>
</feature>
<dbReference type="EMBL" id="FZOB01000005">
    <property type="protein sequence ID" value="SNR75170.1"/>
    <property type="molecule type" value="Genomic_DNA"/>
</dbReference>
<dbReference type="RefSeq" id="WP_180706434.1">
    <property type="nucleotide sequence ID" value="NZ_FZOB01000005.1"/>
</dbReference>
<proteinExistence type="predicted"/>